<name>A0A5N0UUQ2_9PSEU</name>
<feature type="region of interest" description="Disordered" evidence="1">
    <location>
        <begin position="174"/>
        <end position="196"/>
    </location>
</feature>
<evidence type="ECO:0000256" key="1">
    <source>
        <dbReference type="SAM" id="MobiDB-lite"/>
    </source>
</evidence>
<comment type="caution">
    <text evidence="2">The sequence shown here is derived from an EMBL/GenBank/DDBJ whole genome shotgun (WGS) entry which is preliminary data.</text>
</comment>
<dbReference type="InterPro" id="IPR027417">
    <property type="entry name" value="P-loop_NTPase"/>
</dbReference>
<proteinExistence type="predicted"/>
<protein>
    <submittedName>
        <fullName evidence="2">ATP-binding protein</fullName>
    </submittedName>
</protein>
<accession>A0A5N0UUQ2</accession>
<keyword evidence="3" id="KW-1185">Reference proteome</keyword>
<dbReference type="Gene3D" id="3.40.50.300">
    <property type="entry name" value="P-loop containing nucleotide triphosphate hydrolases"/>
    <property type="match status" value="1"/>
</dbReference>
<organism evidence="2 3">
    <name type="scientific">Amycolatopsis acidicola</name>
    <dbReference type="NCBI Taxonomy" id="2596893"/>
    <lineage>
        <taxon>Bacteria</taxon>
        <taxon>Bacillati</taxon>
        <taxon>Actinomycetota</taxon>
        <taxon>Actinomycetes</taxon>
        <taxon>Pseudonocardiales</taxon>
        <taxon>Pseudonocardiaceae</taxon>
        <taxon>Amycolatopsis</taxon>
    </lineage>
</organism>
<keyword evidence="2" id="KW-0067">ATP-binding</keyword>
<dbReference type="AlphaFoldDB" id="A0A5N0UUQ2"/>
<evidence type="ECO:0000313" key="3">
    <source>
        <dbReference type="Proteomes" id="UP000319769"/>
    </source>
</evidence>
<reference evidence="2" key="1">
    <citation type="submission" date="2019-09" db="EMBL/GenBank/DDBJ databases">
        <authorList>
            <person name="Teo W.F.A."/>
            <person name="Duangmal K."/>
        </authorList>
    </citation>
    <scope>NUCLEOTIDE SEQUENCE [LARGE SCALE GENOMIC DNA]</scope>
    <source>
        <strain evidence="2">K81G1</strain>
    </source>
</reference>
<dbReference type="GO" id="GO:0005524">
    <property type="term" value="F:ATP binding"/>
    <property type="evidence" value="ECO:0007669"/>
    <property type="project" value="UniProtKB-KW"/>
</dbReference>
<dbReference type="Proteomes" id="UP000319769">
    <property type="component" value="Unassembled WGS sequence"/>
</dbReference>
<dbReference type="Pfam" id="PF13671">
    <property type="entry name" value="AAA_33"/>
    <property type="match status" value="1"/>
</dbReference>
<dbReference type="SUPFAM" id="SSF52540">
    <property type="entry name" value="P-loop containing nucleoside triphosphate hydrolases"/>
    <property type="match status" value="1"/>
</dbReference>
<dbReference type="OrthoDB" id="3523587at2"/>
<gene>
    <name evidence="2" type="ORF">FPZ12_032925</name>
</gene>
<keyword evidence="2" id="KW-0547">Nucleotide-binding</keyword>
<dbReference type="EMBL" id="VMNW02000069">
    <property type="protein sequence ID" value="KAA9154053.1"/>
    <property type="molecule type" value="Genomic_DNA"/>
</dbReference>
<evidence type="ECO:0000313" key="2">
    <source>
        <dbReference type="EMBL" id="KAA9154053.1"/>
    </source>
</evidence>
<sequence>MLRMTIEPRTLLVIAGLPGSGKSTLLRDAKANEPVTVLDSDDTRARSAARLPGLPYSSYRPLVHVTHRIRVTLAVLTAQGPVVAHDPATGSATRTWLATLARISRRPKHFLWVECAPDAAAAGQRARGRVLTRRSFRRHVRRLPGMWALLRTGLDGWRTTVVVRSVPGLELRVGEPATDRPRAARTGSPRFAAANR</sequence>